<dbReference type="InterPro" id="IPR052934">
    <property type="entry name" value="Methyl-DNA_Rec/Restrict_Enz"/>
</dbReference>
<gene>
    <name evidence="2" type="ordered locus">Sulku_1709</name>
</gene>
<accession>E4U0W8</accession>
<dbReference type="REBASE" id="29567">
    <property type="entry name" value="SkuMcrBCP"/>
</dbReference>
<evidence type="ECO:0000259" key="1">
    <source>
        <dbReference type="SMART" id="SM00382"/>
    </source>
</evidence>
<evidence type="ECO:0000313" key="3">
    <source>
        <dbReference type="Proteomes" id="UP000008721"/>
    </source>
</evidence>
<dbReference type="InterPro" id="IPR011704">
    <property type="entry name" value="ATPase_dyneun-rel_AAA"/>
</dbReference>
<dbReference type="InterPro" id="IPR027417">
    <property type="entry name" value="P-loop_NTPase"/>
</dbReference>
<dbReference type="Pfam" id="PF07728">
    <property type="entry name" value="AAA_5"/>
    <property type="match status" value="1"/>
</dbReference>
<dbReference type="PANTHER" id="PTHR37291">
    <property type="entry name" value="5-METHYLCYTOSINE-SPECIFIC RESTRICTION ENZYME B"/>
    <property type="match status" value="1"/>
</dbReference>
<name>E4U0W8_SULKY</name>
<dbReference type="KEGG" id="sku:Sulku_1709"/>
<proteinExistence type="predicted"/>
<dbReference type="Gene3D" id="3.40.50.300">
    <property type="entry name" value="P-loop containing nucleotide triphosphate hydrolases"/>
    <property type="match status" value="1"/>
</dbReference>
<dbReference type="InterPro" id="IPR003593">
    <property type="entry name" value="AAA+_ATPase"/>
</dbReference>
<dbReference type="PANTHER" id="PTHR37291:SF1">
    <property type="entry name" value="TYPE IV METHYL-DIRECTED RESTRICTION ENZYME ECOKMCRB SUBUNIT"/>
    <property type="match status" value="1"/>
</dbReference>
<keyword evidence="3" id="KW-1185">Reference proteome</keyword>
<protein>
    <submittedName>
        <fullName evidence="2">ATPase associated with various cellular activities AAA_5</fullName>
    </submittedName>
</protein>
<dbReference type="SUPFAM" id="SSF52540">
    <property type="entry name" value="P-loop containing nucleoside triphosphate hydrolases"/>
    <property type="match status" value="1"/>
</dbReference>
<organism evidence="2 3">
    <name type="scientific">Sulfuricurvum kujiense (strain ATCC BAA-921 / DSM 16994 / JCM 11577 / YK-1)</name>
    <dbReference type="NCBI Taxonomy" id="709032"/>
    <lineage>
        <taxon>Bacteria</taxon>
        <taxon>Pseudomonadati</taxon>
        <taxon>Campylobacterota</taxon>
        <taxon>Epsilonproteobacteria</taxon>
        <taxon>Campylobacterales</taxon>
        <taxon>Sulfurimonadaceae</taxon>
        <taxon>Sulfuricurvum</taxon>
    </lineage>
</organism>
<dbReference type="CDD" id="cd00009">
    <property type="entry name" value="AAA"/>
    <property type="match status" value="1"/>
</dbReference>
<dbReference type="RefSeq" id="WP_013460567.1">
    <property type="nucleotide sequence ID" value="NC_014762.1"/>
</dbReference>
<feature type="domain" description="AAA+ ATPase" evidence="1">
    <location>
        <begin position="364"/>
        <end position="544"/>
    </location>
</feature>
<dbReference type="GO" id="GO:0005524">
    <property type="term" value="F:ATP binding"/>
    <property type="evidence" value="ECO:0007669"/>
    <property type="project" value="InterPro"/>
</dbReference>
<dbReference type="HOGENOM" id="CLU_438005_0_0_7"/>
<dbReference type="Proteomes" id="UP000008721">
    <property type="component" value="Chromosome"/>
</dbReference>
<dbReference type="AlphaFoldDB" id="E4U0W8"/>
<dbReference type="eggNOG" id="COG1401">
    <property type="taxonomic scope" value="Bacteria"/>
</dbReference>
<dbReference type="STRING" id="709032.Sulku_1709"/>
<dbReference type="EMBL" id="CP002355">
    <property type="protein sequence ID" value="ADR34370.1"/>
    <property type="molecule type" value="Genomic_DNA"/>
</dbReference>
<dbReference type="SMART" id="SM00382">
    <property type="entry name" value="AAA"/>
    <property type="match status" value="1"/>
</dbReference>
<reference evidence="2 3" key="1">
    <citation type="journal article" date="2012" name="Stand. Genomic Sci.">
        <title>Complete genome sequence of the sulfur compounds oxidizing chemolithoautotroph Sulfuricurvum kujiense type strain (YK-1(T)).</title>
        <authorList>
            <person name="Han C."/>
            <person name="Kotsyurbenko O."/>
            <person name="Chertkov O."/>
            <person name="Held B."/>
            <person name="Lapidus A."/>
            <person name="Nolan M."/>
            <person name="Lucas S."/>
            <person name="Hammon N."/>
            <person name="Deshpande S."/>
            <person name="Cheng J.F."/>
            <person name="Tapia R."/>
            <person name="Goodwin L.A."/>
            <person name="Pitluck S."/>
            <person name="Liolios K."/>
            <person name="Pagani I."/>
            <person name="Ivanova N."/>
            <person name="Mavromatis K."/>
            <person name="Mikhailova N."/>
            <person name="Pati A."/>
            <person name="Chen A."/>
            <person name="Palaniappan K."/>
            <person name="Land M."/>
            <person name="Hauser L."/>
            <person name="Chang Y.J."/>
            <person name="Jeffries C.D."/>
            <person name="Brambilla E.M."/>
            <person name="Rohde M."/>
            <person name="Spring S."/>
            <person name="Sikorski J."/>
            <person name="Goker M."/>
            <person name="Woyke T."/>
            <person name="Bristow J."/>
            <person name="Eisen J.A."/>
            <person name="Markowitz V."/>
            <person name="Hugenholtz P."/>
            <person name="Kyrpides N.C."/>
            <person name="Klenk H.P."/>
            <person name="Detter J.C."/>
        </authorList>
    </citation>
    <scope>NUCLEOTIDE SEQUENCE [LARGE SCALE GENOMIC DNA]</scope>
    <source>
        <strain evidence="3">ATCC BAA-921 / DSM 16994 / JCM 11577 / YK-1</strain>
    </source>
</reference>
<evidence type="ECO:0000313" key="2">
    <source>
        <dbReference type="EMBL" id="ADR34370.1"/>
    </source>
</evidence>
<dbReference type="GO" id="GO:0016887">
    <property type="term" value="F:ATP hydrolysis activity"/>
    <property type="evidence" value="ECO:0007669"/>
    <property type="project" value="InterPro"/>
</dbReference>
<sequence length="624" mass="72130">MKILIANIAWINNGWTGLDNQTTSGHKHVKDGGIAHESLNFLFDGAWNDHEHVYGFFQSTNPPQIEGDKNIIIFYSNKKIVGVYNRVEYGNFRPVNKPHEIDQFNLRADRSTSFKLDNFIEFNEEKHLPDDKKRIGQIGFTYIGNEQLVQILDEMLEKNFTSFYEIEQIKKDIGIQRKFSESWDDFIKTIDFEKINLIKKQVKDENLEEGLRVFSFLSDFRDKLPTYIKSLSTFSRGKNSHPTQPQWSNENGFRVGFYYGDKNYMPATQLNITIGARWGGGIFIKDNKNLIFGNIKIHEYLKNTFPELNFNEQEKHIGAIWFKNNIHELPSEKDVLIAVKKLSVIFEIMKKGEYMDKLTRLLLNQYQIILQGPPGTGKTRLAKMLANFMIDGSMNSEIDGSIKDRVKLIQFHPSYSYEDFVRGIVAKSNGTQIEYKVENKVLALMAKAAYESYKDSKENAKPFVLIIDEINRANLSTVLGELIYALEYRGEPVESMYSEENDGNTIILPPNLYIIGTMNTADRSIGHIDYAIRRRFSFINVLPDESVVHEQSKFRDVLKIFDDHLSPEFKKENVMLGHSYFIADNESTLETKLQYQVLPLLKEYLSDGILLESAREIIQGLEKD</sequence>